<evidence type="ECO:0000313" key="2">
    <source>
        <dbReference type="EMBL" id="MDZ5758049.1"/>
    </source>
</evidence>
<dbReference type="CDD" id="cd00118">
    <property type="entry name" value="LysM"/>
    <property type="match status" value="1"/>
</dbReference>
<dbReference type="RefSeq" id="WP_322808629.1">
    <property type="nucleotide sequence ID" value="NZ_JAVBVO010000003.1"/>
</dbReference>
<dbReference type="InterPro" id="IPR048494">
    <property type="entry name" value="Dit-like_N"/>
</dbReference>
<dbReference type="InterPro" id="IPR036779">
    <property type="entry name" value="LysM_dom_sf"/>
</dbReference>
<dbReference type="Pfam" id="PF21821">
    <property type="entry name" value="Dit_like"/>
    <property type="match status" value="1"/>
</dbReference>
<proteinExistence type="predicted"/>
<gene>
    <name evidence="2" type="ORF">RAK27_05200</name>
</gene>
<comment type="caution">
    <text evidence="2">The sequence shown here is derived from an EMBL/GenBank/DDBJ whole genome shotgun (WGS) entry which is preliminary data.</text>
</comment>
<reference evidence="2" key="1">
    <citation type="submission" date="2023-08" db="EMBL/GenBank/DDBJ databases">
        <title>Genomic characterization of piscicolin 126 produced by Carnobacterium maltaromaticum CM22 strain isolated from salmon (Salmo salar).</title>
        <authorList>
            <person name="Gonzalez-Gragera E."/>
            <person name="Garcia-Lopez J.D."/>
            <person name="Teso-Perez C."/>
            <person name="Gimenez-Hernandez I."/>
            <person name="Peralta-Sanchez J.M."/>
            <person name="Valdivia E."/>
            <person name="Montalban-Lopez M."/>
            <person name="Martin-Platero A.M."/>
            <person name="Banos A."/>
            <person name="Martinez-Bueno M."/>
        </authorList>
    </citation>
    <scope>NUCLEOTIDE SEQUENCE</scope>
    <source>
        <strain evidence="2">CM22</strain>
    </source>
</reference>
<feature type="domain" description="Dit-like phage tail protein N-terminal" evidence="1">
    <location>
        <begin position="14"/>
        <end position="114"/>
    </location>
</feature>
<dbReference type="SUPFAM" id="SSF54106">
    <property type="entry name" value="LysM domain"/>
    <property type="match status" value="1"/>
</dbReference>
<sequence>MAKLDEVYILNETDNATYSVDATEYPVEEGLPLTDTVLKVPETFSISGFIISNDYENQLNLLKYKMEKGAVCKYVGRLIATDVLITEISPSFSKEVGNGVAVTLNLKRIRIPKSPWFIKATQPSNSGSKPIVSVNSQLFHLVRNGDTYWDVAKKYGKNLNVIMSYPENKWPARTIPIGVKIRYQ</sequence>
<evidence type="ECO:0000313" key="3">
    <source>
        <dbReference type="Proteomes" id="UP001290462"/>
    </source>
</evidence>
<evidence type="ECO:0000259" key="1">
    <source>
        <dbReference type="Pfam" id="PF21821"/>
    </source>
</evidence>
<organism evidence="2 3">
    <name type="scientific">Carnobacterium maltaromaticum</name>
    <name type="common">Carnobacterium piscicola</name>
    <dbReference type="NCBI Taxonomy" id="2751"/>
    <lineage>
        <taxon>Bacteria</taxon>
        <taxon>Bacillati</taxon>
        <taxon>Bacillota</taxon>
        <taxon>Bacilli</taxon>
        <taxon>Lactobacillales</taxon>
        <taxon>Carnobacteriaceae</taxon>
        <taxon>Carnobacterium</taxon>
    </lineage>
</organism>
<protein>
    <submittedName>
        <fullName evidence="2">LysM domain-containing protein</fullName>
    </submittedName>
</protein>
<dbReference type="AlphaFoldDB" id="A0AAW9JRX2"/>
<accession>A0AAW9JRX2</accession>
<dbReference type="EMBL" id="JAVBVO010000003">
    <property type="protein sequence ID" value="MDZ5758049.1"/>
    <property type="molecule type" value="Genomic_DNA"/>
</dbReference>
<dbReference type="InterPro" id="IPR018392">
    <property type="entry name" value="LysM"/>
</dbReference>
<name>A0AAW9JRX2_CARML</name>
<dbReference type="Proteomes" id="UP001290462">
    <property type="component" value="Unassembled WGS sequence"/>
</dbReference>